<evidence type="ECO:0000256" key="4">
    <source>
        <dbReference type="ARBA" id="ARBA00023136"/>
    </source>
</evidence>
<evidence type="ECO:0000256" key="5">
    <source>
        <dbReference type="ARBA" id="ARBA00023139"/>
    </source>
</evidence>
<sequence>MAPVAPFAFRVSLPSRNKESPMKRTLSLMMITLFTLSLLAGCNTVRGVGQDIEQGGEAIQESSS</sequence>
<evidence type="ECO:0000256" key="2">
    <source>
        <dbReference type="ARBA" id="ARBA00022475"/>
    </source>
</evidence>
<accession>A0A1M6YPV6</accession>
<keyword evidence="2" id="KW-1003">Cell membrane</keyword>
<gene>
    <name evidence="7" type="ORF">SAMN05192556_10956</name>
</gene>
<evidence type="ECO:0000313" key="7">
    <source>
        <dbReference type="EMBL" id="SHL20180.1"/>
    </source>
</evidence>
<dbReference type="InterPro" id="IPR012556">
    <property type="entry name" value="Entericidin"/>
</dbReference>
<name>A0A1M6YPV6_9GAMM</name>
<dbReference type="GO" id="GO:0016020">
    <property type="term" value="C:membrane"/>
    <property type="evidence" value="ECO:0007669"/>
    <property type="project" value="InterPro"/>
</dbReference>
<dbReference type="Proteomes" id="UP000184248">
    <property type="component" value="Unassembled WGS sequence"/>
</dbReference>
<organism evidence="7 8">
    <name type="scientific">Halomonas caseinilytica</name>
    <dbReference type="NCBI Taxonomy" id="438744"/>
    <lineage>
        <taxon>Bacteria</taxon>
        <taxon>Pseudomonadati</taxon>
        <taxon>Pseudomonadota</taxon>
        <taxon>Gammaproteobacteria</taxon>
        <taxon>Oceanospirillales</taxon>
        <taxon>Halomonadaceae</taxon>
        <taxon>Halomonas</taxon>
    </lineage>
</organism>
<evidence type="ECO:0000313" key="8">
    <source>
        <dbReference type="Proteomes" id="UP000184248"/>
    </source>
</evidence>
<keyword evidence="4" id="KW-0472">Membrane</keyword>
<dbReference type="GO" id="GO:0009636">
    <property type="term" value="P:response to toxic substance"/>
    <property type="evidence" value="ECO:0007669"/>
    <property type="project" value="InterPro"/>
</dbReference>
<keyword evidence="6" id="KW-0449">Lipoprotein</keyword>
<comment type="similarity">
    <text evidence="1">Belongs to the EcnA/EcnB lipoprotein family.</text>
</comment>
<protein>
    <submittedName>
        <fullName evidence="7">Predicted small secreted protein</fullName>
    </submittedName>
</protein>
<proteinExistence type="inferred from homology"/>
<dbReference type="AlphaFoldDB" id="A0A1M6YPV6"/>
<dbReference type="Pfam" id="PF08085">
    <property type="entry name" value="Entericidin"/>
    <property type="match status" value="1"/>
</dbReference>
<keyword evidence="3" id="KW-0732">Signal</keyword>
<dbReference type="EMBL" id="FRAL01000009">
    <property type="protein sequence ID" value="SHL20180.1"/>
    <property type="molecule type" value="Genomic_DNA"/>
</dbReference>
<keyword evidence="8" id="KW-1185">Reference proteome</keyword>
<evidence type="ECO:0000256" key="3">
    <source>
        <dbReference type="ARBA" id="ARBA00022729"/>
    </source>
</evidence>
<evidence type="ECO:0000256" key="1">
    <source>
        <dbReference type="ARBA" id="ARBA00010296"/>
    </source>
</evidence>
<keyword evidence="5" id="KW-0564">Palmitate</keyword>
<reference evidence="8" key="1">
    <citation type="submission" date="2016-11" db="EMBL/GenBank/DDBJ databases">
        <authorList>
            <person name="Varghese N."/>
            <person name="Submissions S."/>
        </authorList>
    </citation>
    <scope>NUCLEOTIDE SEQUENCE [LARGE SCALE GENOMIC DNA]</scope>
    <source>
        <strain evidence="8">ALO Sharm</strain>
    </source>
</reference>
<evidence type="ECO:0000256" key="6">
    <source>
        <dbReference type="ARBA" id="ARBA00023288"/>
    </source>
</evidence>